<feature type="coiled-coil region" evidence="1">
    <location>
        <begin position="52"/>
        <end position="79"/>
    </location>
</feature>
<dbReference type="EMBL" id="BAABDS010000012">
    <property type="protein sequence ID" value="GAA3705254.1"/>
    <property type="molecule type" value="Genomic_DNA"/>
</dbReference>
<proteinExistence type="predicted"/>
<evidence type="ECO:0000256" key="1">
    <source>
        <dbReference type="SAM" id="Coils"/>
    </source>
</evidence>
<dbReference type="RefSeq" id="WP_344963041.1">
    <property type="nucleotide sequence ID" value="NZ_BAABDS010000012.1"/>
</dbReference>
<organism evidence="2 3">
    <name type="scientific">Oceanisphaera sediminis</name>
    <dbReference type="NCBI Taxonomy" id="981381"/>
    <lineage>
        <taxon>Bacteria</taxon>
        <taxon>Pseudomonadati</taxon>
        <taxon>Pseudomonadota</taxon>
        <taxon>Gammaproteobacteria</taxon>
        <taxon>Aeromonadales</taxon>
        <taxon>Aeromonadaceae</taxon>
        <taxon>Oceanisphaera</taxon>
    </lineage>
</organism>
<name>A0ABP7DG88_9GAMM</name>
<keyword evidence="1" id="KW-0175">Coiled coil</keyword>
<gene>
    <name evidence="2" type="ORF">GCM10022421_10190</name>
</gene>
<keyword evidence="3" id="KW-1185">Reference proteome</keyword>
<protein>
    <recommendedName>
        <fullName evidence="4">DUF4393 domain-containing protein</fullName>
    </recommendedName>
</protein>
<evidence type="ECO:0000313" key="2">
    <source>
        <dbReference type="EMBL" id="GAA3705254.1"/>
    </source>
</evidence>
<comment type="caution">
    <text evidence="2">The sequence shown here is derived from an EMBL/GenBank/DDBJ whole genome shotgun (WGS) entry which is preliminary data.</text>
</comment>
<evidence type="ECO:0000313" key="3">
    <source>
        <dbReference type="Proteomes" id="UP001501479"/>
    </source>
</evidence>
<dbReference type="Proteomes" id="UP001501479">
    <property type="component" value="Unassembled WGS sequence"/>
</dbReference>
<reference evidence="3" key="1">
    <citation type="journal article" date="2019" name="Int. J. Syst. Evol. Microbiol.">
        <title>The Global Catalogue of Microorganisms (GCM) 10K type strain sequencing project: providing services to taxonomists for standard genome sequencing and annotation.</title>
        <authorList>
            <consortium name="The Broad Institute Genomics Platform"/>
            <consortium name="The Broad Institute Genome Sequencing Center for Infectious Disease"/>
            <person name="Wu L."/>
            <person name="Ma J."/>
        </authorList>
    </citation>
    <scope>NUCLEOTIDE SEQUENCE [LARGE SCALE GENOMIC DNA]</scope>
    <source>
        <strain evidence="3">JCM 17329</strain>
    </source>
</reference>
<sequence>MEDSITNEKEINLEPSRSDYVASAAKSALGMVPFAGSLLSEIAGSVIPNQRIERIVKFAESLQRKLEILEESVIRSNLTNENFTDLVEESLIQASKSLSDDRRDYISSLVVNSISSGDIEYFESKHLLRILGEINDIEVIWLRAYLDPCYGRDDDFTKKHEHILEPIAAHMGSSQSEFDKSTLQKSYKEHLTALGLLEKEYDMDTSSRGVKLKTKQFKIAPLGRLLLRELGFKSELLS</sequence>
<accession>A0ABP7DG88</accession>
<evidence type="ECO:0008006" key="4">
    <source>
        <dbReference type="Google" id="ProtNLM"/>
    </source>
</evidence>